<evidence type="ECO:0000313" key="1">
    <source>
        <dbReference type="EMBL" id="SNT09031.1"/>
    </source>
</evidence>
<proteinExistence type="predicted"/>
<name>A0A239JT21_9BACT</name>
<keyword evidence="2" id="KW-1185">Reference proteome</keyword>
<organism evidence="1 2">
    <name type="scientific">Pontibacter ummariensis</name>
    <dbReference type="NCBI Taxonomy" id="1610492"/>
    <lineage>
        <taxon>Bacteria</taxon>
        <taxon>Pseudomonadati</taxon>
        <taxon>Bacteroidota</taxon>
        <taxon>Cytophagia</taxon>
        <taxon>Cytophagales</taxon>
        <taxon>Hymenobacteraceae</taxon>
        <taxon>Pontibacter</taxon>
    </lineage>
</organism>
<evidence type="ECO:0000313" key="2">
    <source>
        <dbReference type="Proteomes" id="UP000198432"/>
    </source>
</evidence>
<reference evidence="2" key="1">
    <citation type="submission" date="2017-06" db="EMBL/GenBank/DDBJ databases">
        <authorList>
            <person name="Varghese N."/>
            <person name="Submissions S."/>
        </authorList>
    </citation>
    <scope>NUCLEOTIDE SEQUENCE [LARGE SCALE GENOMIC DNA]</scope>
    <source>
        <strain evidence="2">NKM1</strain>
    </source>
</reference>
<dbReference type="EMBL" id="FZOQ01000023">
    <property type="protein sequence ID" value="SNT09031.1"/>
    <property type="molecule type" value="Genomic_DNA"/>
</dbReference>
<accession>A0A239JT21</accession>
<dbReference type="AlphaFoldDB" id="A0A239JT21"/>
<protein>
    <recommendedName>
        <fullName evidence="3">DUF4178 domain-containing protein</fullName>
    </recommendedName>
</protein>
<gene>
    <name evidence="1" type="ORF">SAMN06296052_12370</name>
</gene>
<evidence type="ECO:0008006" key="3">
    <source>
        <dbReference type="Google" id="ProtNLM"/>
    </source>
</evidence>
<dbReference type="Proteomes" id="UP000198432">
    <property type="component" value="Unassembled WGS sequence"/>
</dbReference>
<sequence length="193" mass="22027">MATALVCSRCQSINRRASLDVGKLPKAEPVKEDMSIIRPATTGQYQGISFEVLGRIQYFFKEGYRNHWYILTGKGEEMWLGEWAGNYSLFKEIPPSDPKVFKKAEPGSILTLANAALQVELLDEEQATYLEGEIPDSNTQEHHFISLELLQPDTFGMGIANIYSPTRVQVYVGQYQYLEDLQLQNLRAHHEWI</sequence>